<dbReference type="SUPFAM" id="SSF82171">
    <property type="entry name" value="DPP6 N-terminal domain-like"/>
    <property type="match status" value="1"/>
</dbReference>
<keyword evidence="2" id="KW-1185">Reference proteome</keyword>
<dbReference type="OrthoDB" id="1093345at2"/>
<accession>K2QM50</accession>
<dbReference type="PATRIC" id="fig|555500.3.peg.1064"/>
<evidence type="ECO:0000313" key="1">
    <source>
        <dbReference type="EMBL" id="EKF55912.1"/>
    </source>
</evidence>
<dbReference type="RefSeq" id="WP_008990902.1">
    <property type="nucleotide sequence ID" value="NZ_AMSG01000004.1"/>
</dbReference>
<proteinExistence type="predicted"/>
<dbReference type="AlphaFoldDB" id="K2QM50"/>
<dbReference type="STRING" id="555500.I215_05150"/>
<reference evidence="1 2" key="1">
    <citation type="journal article" date="2012" name="J. Bacteriol.">
        <title>Genome Sequence of Galbibacter marinum Type Strain ck-I2-15.</title>
        <authorList>
            <person name="Lai Q."/>
            <person name="Li C."/>
            <person name="Shao Z."/>
        </authorList>
    </citation>
    <scope>NUCLEOTIDE SEQUENCE [LARGE SCALE GENOMIC DNA]</scope>
    <source>
        <strain evidence="2">ck-I2-15</strain>
    </source>
</reference>
<dbReference type="PROSITE" id="PS51257">
    <property type="entry name" value="PROKAR_LIPOPROTEIN"/>
    <property type="match status" value="1"/>
</dbReference>
<name>K2QM50_9FLAO</name>
<protein>
    <submittedName>
        <fullName evidence="1">Ribonuclease HII</fullName>
    </submittedName>
</protein>
<dbReference type="Proteomes" id="UP000007364">
    <property type="component" value="Unassembled WGS sequence"/>
</dbReference>
<evidence type="ECO:0000313" key="2">
    <source>
        <dbReference type="Proteomes" id="UP000007364"/>
    </source>
</evidence>
<organism evidence="1 2">
    <name type="scientific">Galbibacter marinus</name>
    <dbReference type="NCBI Taxonomy" id="555500"/>
    <lineage>
        <taxon>Bacteria</taxon>
        <taxon>Pseudomonadati</taxon>
        <taxon>Bacteroidota</taxon>
        <taxon>Flavobacteriia</taxon>
        <taxon>Flavobacteriales</taxon>
        <taxon>Flavobacteriaceae</taxon>
        <taxon>Galbibacter</taxon>
    </lineage>
</organism>
<dbReference type="eggNOG" id="COG1520">
    <property type="taxonomic scope" value="Bacteria"/>
</dbReference>
<dbReference type="EMBL" id="AMSG01000004">
    <property type="protein sequence ID" value="EKF55912.1"/>
    <property type="molecule type" value="Genomic_DNA"/>
</dbReference>
<sequence>MKYFFGVILILCIGFQSCQDAVIPVSDIIHYTPRKASVVIKINDFQAFKSELINNDFLELTKTSKPYTDSNELLSTLNYIQAKDQSLLAINEIGKGNYDYTFITKKHSDLFSIDSTINRTIESLTYESASIRVLTIDKHKVYSTFVKNYFIGSSSKLIIENIIRSQGNLNADPNLAKLFEVAQSNTSANVFINHKQSENLFSKVLSDPLAKVVSQLNDWTSFDTKITQDYIKLNGVALNNTGSNNTLDIIKNTSPSSSEGADIVPINADYFISLNSANSGLVENKSTSDSIFYNSRELLKVGINDQQIFAVSTSDNLHFEDHLQKYVKSKGDFRDFLIWNLNDSTVVSKHYPTLFKNIKSKHVAKVGSFYVFTSDMESLESIITNFQNNATFAQLSSYKTLRNELADESSILVIGNLNKVKENEGILNSGFKNHLSKTDLGDYKFIALQYIVEGDFAHFHALLKKANTSTVNSNLVTQIFSTILDAEVATDPQFVLNHYTKKKEIVVQDVENNLYLISTEGKVLWKKKLDSKIRGEITQVDLYRNGRLQLAFTTASKLMIVDRNSKDVSPFPIDFNGTITQPLSVFDYSKTKDYRFVVVMDQDVRMYDRNGKSVNGFTFRKAKSSIINNPKHIRIGSKDYLVFQEGSGKLDILHRTGDVRINVKGTIEFSGNHVYLYDGKFTTTNASGDLIQIDQNGGINKLELNLKDQHLIDATTKTLATISENVLTIKDNSTTLDFGIYTLPKIYYINDTIYVTTTDLQTNKVYLFNSNAELLENFPVFGDSKIDLDDMDNDNKLEMVTKGDNNSIICYKIN</sequence>
<gene>
    <name evidence="1" type="ORF">I215_05150</name>
</gene>
<comment type="caution">
    <text evidence="1">The sequence shown here is derived from an EMBL/GenBank/DDBJ whole genome shotgun (WGS) entry which is preliminary data.</text>
</comment>